<proteinExistence type="predicted"/>
<organism evidence="2 4">
    <name type="scientific">Gibberella zeae</name>
    <name type="common">Wheat head blight fungus</name>
    <name type="synonym">Fusarium graminearum</name>
    <dbReference type="NCBI Taxonomy" id="5518"/>
    <lineage>
        <taxon>Eukaryota</taxon>
        <taxon>Fungi</taxon>
        <taxon>Dikarya</taxon>
        <taxon>Ascomycota</taxon>
        <taxon>Pezizomycotina</taxon>
        <taxon>Sordariomycetes</taxon>
        <taxon>Hypocreomycetidae</taxon>
        <taxon>Hypocreales</taxon>
        <taxon>Nectriaceae</taxon>
        <taxon>Fusarium</taxon>
    </lineage>
</organism>
<sequence length="105" mass="11862">MRKAWPEPSHTPEQTIFGIVSCLESELCCPVLNAPNKRDGHVDQKASASCSRTRHRHVNFDAAVDYLSRAYSSPSLCPYRHVRSMQRERGPRRNPGNLQQADLCA</sequence>
<evidence type="ECO:0000313" key="2">
    <source>
        <dbReference type="EMBL" id="CAG1975748.1"/>
    </source>
</evidence>
<reference evidence="2" key="2">
    <citation type="submission" date="2021-03" db="EMBL/GenBank/DDBJ databases">
        <authorList>
            <person name="Alouane T."/>
            <person name="Langin T."/>
            <person name="Bonhomme L."/>
        </authorList>
    </citation>
    <scope>NUCLEOTIDE SEQUENCE</scope>
    <source>
        <strain evidence="2">MDC_Fg202</strain>
    </source>
</reference>
<name>A0A4U9F6Y8_GIBZA</name>
<dbReference type="Proteomes" id="UP000746612">
    <property type="component" value="Unassembled WGS sequence"/>
</dbReference>
<gene>
    <name evidence="3" type="ORF">FUG_LOCUS505</name>
    <name evidence="2" type="ORF">MDCFG202_LOCUS142630</name>
</gene>
<evidence type="ECO:0000313" key="3">
    <source>
        <dbReference type="EMBL" id="VIO51733.1"/>
    </source>
</evidence>
<evidence type="ECO:0000313" key="4">
    <source>
        <dbReference type="Proteomes" id="UP000746612"/>
    </source>
</evidence>
<feature type="compositionally biased region" description="Polar residues" evidence="1">
    <location>
        <begin position="96"/>
        <end position="105"/>
    </location>
</feature>
<reference evidence="3" key="1">
    <citation type="submission" date="2019-04" db="EMBL/GenBank/DDBJ databases">
        <authorList>
            <person name="Melise S."/>
            <person name="Noan J."/>
            <person name="Okalmin O."/>
        </authorList>
    </citation>
    <scope>NUCLEOTIDE SEQUENCE</scope>
    <source>
        <strain evidence="3">FN9</strain>
    </source>
</reference>
<protein>
    <submittedName>
        <fullName evidence="2">Uncharacterized protein</fullName>
    </submittedName>
</protein>
<feature type="region of interest" description="Disordered" evidence="1">
    <location>
        <begin position="82"/>
        <end position="105"/>
    </location>
</feature>
<evidence type="ECO:0000256" key="1">
    <source>
        <dbReference type="SAM" id="MobiDB-lite"/>
    </source>
</evidence>
<accession>A0A4U9F6Y8</accession>
<dbReference type="AlphaFoldDB" id="A0A4U9F6Y8"/>
<dbReference type="EMBL" id="CAAKMV010000011">
    <property type="protein sequence ID" value="VIO51733.1"/>
    <property type="molecule type" value="Genomic_DNA"/>
</dbReference>
<dbReference type="EMBL" id="CAJPIJ010000104">
    <property type="protein sequence ID" value="CAG1975748.1"/>
    <property type="molecule type" value="Genomic_DNA"/>
</dbReference>